<dbReference type="OrthoDB" id="253349at2157"/>
<dbReference type="STRING" id="996166.SAMN05192554_10994"/>
<organism evidence="2 3">
    <name type="scientific">Haloarchaeobius iranensis</name>
    <dbReference type="NCBI Taxonomy" id="996166"/>
    <lineage>
        <taxon>Archaea</taxon>
        <taxon>Methanobacteriati</taxon>
        <taxon>Methanobacteriota</taxon>
        <taxon>Stenosarchaea group</taxon>
        <taxon>Halobacteria</taxon>
        <taxon>Halobacteriales</taxon>
        <taxon>Halorubellaceae</taxon>
        <taxon>Haloarchaeobius</taxon>
    </lineage>
</organism>
<name>A0A1G9X231_9EURY</name>
<gene>
    <name evidence="2" type="ORF">SAMN05192554_10994</name>
</gene>
<sequence>MSTRTDATPDATSTSPHIDESTDFSRPEPTSESERDSPSTDVSWTAQCQRQFSSTDTSRCRNLADDENEAMHGGI</sequence>
<evidence type="ECO:0000313" key="3">
    <source>
        <dbReference type="Proteomes" id="UP000199370"/>
    </source>
</evidence>
<evidence type="ECO:0000256" key="1">
    <source>
        <dbReference type="SAM" id="MobiDB-lite"/>
    </source>
</evidence>
<evidence type="ECO:0000313" key="2">
    <source>
        <dbReference type="EMBL" id="SDM90425.1"/>
    </source>
</evidence>
<feature type="region of interest" description="Disordered" evidence="1">
    <location>
        <begin position="1"/>
        <end position="75"/>
    </location>
</feature>
<feature type="compositionally biased region" description="Polar residues" evidence="1">
    <location>
        <begin position="39"/>
        <end position="57"/>
    </location>
</feature>
<feature type="compositionally biased region" description="Basic and acidic residues" evidence="1">
    <location>
        <begin position="17"/>
        <end position="26"/>
    </location>
</feature>
<dbReference type="AlphaFoldDB" id="A0A1G9X231"/>
<accession>A0A1G9X231</accession>
<reference evidence="2 3" key="1">
    <citation type="submission" date="2016-10" db="EMBL/GenBank/DDBJ databases">
        <authorList>
            <person name="de Groot N.N."/>
        </authorList>
    </citation>
    <scope>NUCLEOTIDE SEQUENCE [LARGE SCALE GENOMIC DNA]</scope>
    <source>
        <strain evidence="3">EB21,IBRC-M 10013,KCTC 4048</strain>
    </source>
</reference>
<proteinExistence type="predicted"/>
<dbReference type="RefSeq" id="WP_089733334.1">
    <property type="nucleotide sequence ID" value="NZ_FNIA01000009.1"/>
</dbReference>
<keyword evidence="3" id="KW-1185">Reference proteome</keyword>
<dbReference type="EMBL" id="FNIA01000009">
    <property type="protein sequence ID" value="SDM90425.1"/>
    <property type="molecule type" value="Genomic_DNA"/>
</dbReference>
<protein>
    <submittedName>
        <fullName evidence="2">Uncharacterized protein</fullName>
    </submittedName>
</protein>
<feature type="compositionally biased region" description="Polar residues" evidence="1">
    <location>
        <begin position="1"/>
        <end position="16"/>
    </location>
</feature>
<dbReference type="Proteomes" id="UP000199370">
    <property type="component" value="Unassembled WGS sequence"/>
</dbReference>